<feature type="coiled-coil region" evidence="3">
    <location>
        <begin position="344"/>
        <end position="374"/>
    </location>
</feature>
<feature type="transmembrane region" description="Helical" evidence="4">
    <location>
        <begin position="73"/>
        <end position="90"/>
    </location>
</feature>
<evidence type="ECO:0000256" key="1">
    <source>
        <dbReference type="ARBA" id="ARBA00023015"/>
    </source>
</evidence>
<feature type="domain" description="Bacterioopsin transcriptional activator GAF and HTH associated" evidence="6">
    <location>
        <begin position="488"/>
        <end position="632"/>
    </location>
</feature>
<keyword evidence="1" id="KW-0805">Transcription regulation</keyword>
<evidence type="ECO:0000313" key="8">
    <source>
        <dbReference type="EMBL" id="MFD1644427.1"/>
    </source>
</evidence>
<evidence type="ECO:0000256" key="4">
    <source>
        <dbReference type="SAM" id="Phobius"/>
    </source>
</evidence>
<proteinExistence type="predicted"/>
<accession>A0ABD6DGB9</accession>
<keyword evidence="8" id="KW-0808">Transferase</keyword>
<feature type="transmembrane region" description="Helical" evidence="4">
    <location>
        <begin position="39"/>
        <end position="61"/>
    </location>
</feature>
<keyword evidence="3" id="KW-0175">Coiled coil</keyword>
<keyword evidence="4" id="KW-1133">Transmembrane helix</keyword>
<keyword evidence="8" id="KW-0418">Kinase</keyword>
<dbReference type="PANTHER" id="PTHR34236:SF1">
    <property type="entry name" value="DIMETHYL SULFOXIDE REDUCTASE TRANSCRIPTIONAL ACTIVATOR"/>
    <property type="match status" value="1"/>
</dbReference>
<protein>
    <submittedName>
        <fullName evidence="8">Histidine kinase N-terminal 7TM domain-containing protein</fullName>
    </submittedName>
</protein>
<dbReference type="RefSeq" id="WP_256399697.1">
    <property type="nucleotide sequence ID" value="NZ_JANHJR010000002.1"/>
</dbReference>
<dbReference type="AlphaFoldDB" id="A0ABD6DGB9"/>
<dbReference type="Proteomes" id="UP001597034">
    <property type="component" value="Unassembled WGS sequence"/>
</dbReference>
<feature type="domain" description="HTH bat-type" evidence="5">
    <location>
        <begin position="645"/>
        <end position="696"/>
    </location>
</feature>
<feature type="domain" description="Histidine kinase N-terminal 7TM region" evidence="7">
    <location>
        <begin position="13"/>
        <end position="237"/>
    </location>
</feature>
<feature type="transmembrane region" description="Helical" evidence="4">
    <location>
        <begin position="184"/>
        <end position="206"/>
    </location>
</feature>
<organism evidence="8 9">
    <name type="scientific">Haloarchaeobius litoreus</name>
    <dbReference type="NCBI Taxonomy" id="755306"/>
    <lineage>
        <taxon>Archaea</taxon>
        <taxon>Methanobacteriati</taxon>
        <taxon>Methanobacteriota</taxon>
        <taxon>Stenosarchaea group</taxon>
        <taxon>Halobacteria</taxon>
        <taxon>Halobacteriales</taxon>
        <taxon>Halorubellaceae</taxon>
        <taxon>Haloarchaeobius</taxon>
    </lineage>
</organism>
<name>A0ABD6DGB9_9EURY</name>
<comment type="caution">
    <text evidence="8">The sequence shown here is derived from an EMBL/GenBank/DDBJ whole genome shotgun (WGS) entry which is preliminary data.</text>
</comment>
<dbReference type="Gene3D" id="1.10.10.10">
    <property type="entry name" value="Winged helix-like DNA-binding domain superfamily/Winged helix DNA-binding domain"/>
    <property type="match status" value="1"/>
</dbReference>
<keyword evidence="4" id="KW-0472">Membrane</keyword>
<dbReference type="InterPro" id="IPR036388">
    <property type="entry name" value="WH-like_DNA-bd_sf"/>
</dbReference>
<evidence type="ECO:0000259" key="5">
    <source>
        <dbReference type="Pfam" id="PF04967"/>
    </source>
</evidence>
<gene>
    <name evidence="8" type="ORF">ACFSBL_01910</name>
</gene>
<evidence type="ECO:0000256" key="3">
    <source>
        <dbReference type="SAM" id="Coils"/>
    </source>
</evidence>
<dbReference type="Pfam" id="PF16927">
    <property type="entry name" value="HisKA_7TM"/>
    <property type="match status" value="1"/>
</dbReference>
<dbReference type="Pfam" id="PF04967">
    <property type="entry name" value="HTH_10"/>
    <property type="match status" value="1"/>
</dbReference>
<sequence length="709" mass="76482">MVGLAAAFHVSLLGLSALLTTWLAVVGWRNRGRPGATPFTGMMVVASVWSAGYAAGLLTPADQYGVRLFFEQLQWFGIVLAPVFVLLFFAEYTGFEELQRPAVVAGLCIVPAVTLVLVWTSQYHPLVWRDWTFRAVDGVTVATQQQGPWYRINLLYTYLLLGGGVALLLYTVRRSEQSFSAASAALIVGIGTPTVANLLSVLGYAIYEGHDMTPYAFSITGLAFAVAVFEHDLFERPPSILQLGRTSALGTLNDPVLITDGEGTVVTDNQAARDVLSVPSTWPDEERKSGLIGVAIGALLPERPAPGDEPALISIGDRQLEVSASPVEDGRGRSVGTAYLLHDVTEREHRLAELERRQDELERQRTELSELDAINQSIRSVLTSIVRAQSRPELLDGVTNRLATTPWYVHPTIRDETAMETSVEETDAGRMRAQVPIAFASVGYGTLTVESEREGVFDDHELTILEELCASVGMALNAIETRETLLSDSLVALTYQVPAAASVLARASAAHDCTLTVEGTVPVEDSGLLCYVDVEGCDDVEAVIATLTEADEVERARQVPNRDTVEVRLRGPSALGVVTARGARLGEASARDGQLTFVAETATGNAVRELTEALEAAVGPVTLRSKQERPPAAEDEVRAAAVEGLTDRQREAVVAAHNAGYFEWPRESTAEEIADAMDIASSTFHSHLRKSLSKVVAAHVNRNGDDPDG</sequence>
<dbReference type="InterPro" id="IPR007050">
    <property type="entry name" value="HTH_bacterioopsin"/>
</dbReference>
<keyword evidence="4" id="KW-0812">Transmembrane</keyword>
<feature type="transmembrane region" description="Helical" evidence="4">
    <location>
        <begin position="155"/>
        <end position="172"/>
    </location>
</feature>
<dbReference type="InterPro" id="IPR031621">
    <property type="entry name" value="HisKA_7TM"/>
</dbReference>
<keyword evidence="9" id="KW-1185">Reference proteome</keyword>
<evidence type="ECO:0000259" key="6">
    <source>
        <dbReference type="Pfam" id="PF15915"/>
    </source>
</evidence>
<feature type="transmembrane region" description="Helical" evidence="4">
    <location>
        <begin position="6"/>
        <end position="27"/>
    </location>
</feature>
<evidence type="ECO:0000313" key="9">
    <source>
        <dbReference type="Proteomes" id="UP001597034"/>
    </source>
</evidence>
<dbReference type="PANTHER" id="PTHR34236">
    <property type="entry name" value="DIMETHYL SULFOXIDE REDUCTASE TRANSCRIPTIONAL ACTIVATOR"/>
    <property type="match status" value="1"/>
</dbReference>
<dbReference type="Gene3D" id="3.30.450.20">
    <property type="entry name" value="PAS domain"/>
    <property type="match status" value="1"/>
</dbReference>
<dbReference type="GO" id="GO:0016301">
    <property type="term" value="F:kinase activity"/>
    <property type="evidence" value="ECO:0007669"/>
    <property type="project" value="UniProtKB-KW"/>
</dbReference>
<keyword evidence="2" id="KW-0804">Transcription</keyword>
<dbReference type="InterPro" id="IPR031803">
    <property type="entry name" value="BAT_GAF/HTH-assoc"/>
</dbReference>
<feature type="transmembrane region" description="Helical" evidence="4">
    <location>
        <begin position="102"/>
        <end position="121"/>
    </location>
</feature>
<evidence type="ECO:0000259" key="7">
    <source>
        <dbReference type="Pfam" id="PF16927"/>
    </source>
</evidence>
<reference evidence="8 9" key="1">
    <citation type="journal article" date="2019" name="Int. J. Syst. Evol. Microbiol.">
        <title>The Global Catalogue of Microorganisms (GCM) 10K type strain sequencing project: providing services to taxonomists for standard genome sequencing and annotation.</title>
        <authorList>
            <consortium name="The Broad Institute Genomics Platform"/>
            <consortium name="The Broad Institute Genome Sequencing Center for Infectious Disease"/>
            <person name="Wu L."/>
            <person name="Ma J."/>
        </authorList>
    </citation>
    <scope>NUCLEOTIDE SEQUENCE [LARGE SCALE GENOMIC DNA]</scope>
    <source>
        <strain evidence="8 9">CGMCC 1.10390</strain>
    </source>
</reference>
<dbReference type="EMBL" id="JBHUDO010000001">
    <property type="protein sequence ID" value="MFD1644427.1"/>
    <property type="molecule type" value="Genomic_DNA"/>
</dbReference>
<evidence type="ECO:0000256" key="2">
    <source>
        <dbReference type="ARBA" id="ARBA00023163"/>
    </source>
</evidence>
<dbReference type="Pfam" id="PF15915">
    <property type="entry name" value="BAT"/>
    <property type="match status" value="1"/>
</dbReference>